<name>A0A1D3TZ85_9FIRM</name>
<evidence type="ECO:0000313" key="3">
    <source>
        <dbReference type="Proteomes" id="UP000199315"/>
    </source>
</evidence>
<protein>
    <submittedName>
        <fullName evidence="2">Uncharacterized protein</fullName>
    </submittedName>
</protein>
<dbReference type="AlphaFoldDB" id="A0A1D3TZ85"/>
<dbReference type="Proteomes" id="UP000199315">
    <property type="component" value="Unassembled WGS sequence"/>
</dbReference>
<feature type="transmembrane region" description="Helical" evidence="1">
    <location>
        <begin position="35"/>
        <end position="53"/>
    </location>
</feature>
<keyword evidence="1" id="KW-0472">Membrane</keyword>
<gene>
    <name evidence="2" type="ORF">SAMN05421730_10654</name>
</gene>
<keyword evidence="1" id="KW-1133">Transmembrane helix</keyword>
<keyword evidence="1" id="KW-0812">Transmembrane</keyword>
<dbReference type="EMBL" id="FMKA01000065">
    <property type="protein sequence ID" value="SCP99846.1"/>
    <property type="molecule type" value="Genomic_DNA"/>
</dbReference>
<evidence type="ECO:0000313" key="2">
    <source>
        <dbReference type="EMBL" id="SCP99846.1"/>
    </source>
</evidence>
<reference evidence="2 3" key="1">
    <citation type="submission" date="2016-09" db="EMBL/GenBank/DDBJ databases">
        <authorList>
            <person name="Capua I."/>
            <person name="De Benedictis P."/>
            <person name="Joannis T."/>
            <person name="Lombin L.H."/>
            <person name="Cattoli G."/>
        </authorList>
    </citation>
    <scope>NUCLEOTIDE SEQUENCE [LARGE SCALE GENOMIC DNA]</scope>
    <source>
        <strain evidence="2 3">GluBS11</strain>
    </source>
</reference>
<evidence type="ECO:0000256" key="1">
    <source>
        <dbReference type="SAM" id="Phobius"/>
    </source>
</evidence>
<accession>A0A1D3TZ85</accession>
<feature type="transmembrane region" description="Helical" evidence="1">
    <location>
        <begin position="103"/>
        <end position="122"/>
    </location>
</feature>
<proteinExistence type="predicted"/>
<keyword evidence="3" id="KW-1185">Reference proteome</keyword>
<organism evidence="2 3">
    <name type="scientific">Anaerobium acetethylicum</name>
    <dbReference type="NCBI Taxonomy" id="1619234"/>
    <lineage>
        <taxon>Bacteria</taxon>
        <taxon>Bacillati</taxon>
        <taxon>Bacillota</taxon>
        <taxon>Clostridia</taxon>
        <taxon>Lachnospirales</taxon>
        <taxon>Lachnospiraceae</taxon>
        <taxon>Anaerobium</taxon>
    </lineage>
</organism>
<sequence>MEMCYDGALVMPSSYAVMNEEEMTYVEGGADFSRSWVSVIVDVAALAVCPYLAPIKYMGKAAAIALVKVYLPKLAGAFKTIIQMAIGASINITTGAIGNLLLGNAWSLTSVGGMVALAADFFSDGMVDTRVRF</sequence>